<feature type="transmembrane region" description="Helical" evidence="1">
    <location>
        <begin position="163"/>
        <end position="183"/>
    </location>
</feature>
<dbReference type="InterPro" id="IPR000326">
    <property type="entry name" value="PAP2/HPO"/>
</dbReference>
<keyword evidence="4" id="KW-1185">Reference proteome</keyword>
<dbReference type="OrthoDB" id="9789113at2"/>
<dbReference type="Pfam" id="PF01569">
    <property type="entry name" value="PAP2"/>
    <property type="match status" value="1"/>
</dbReference>
<dbReference type="SMART" id="SM00014">
    <property type="entry name" value="acidPPc"/>
    <property type="match status" value="1"/>
</dbReference>
<feature type="domain" description="Phosphatidic acid phosphatase type 2/haloperoxidase" evidence="2">
    <location>
        <begin position="96"/>
        <end position="204"/>
    </location>
</feature>
<accession>A0A6N8FUZ9</accession>
<feature type="transmembrane region" description="Helical" evidence="1">
    <location>
        <begin position="131"/>
        <end position="151"/>
    </location>
</feature>
<proteinExistence type="predicted"/>
<dbReference type="RefSeq" id="WP_105218211.1">
    <property type="nucleotide sequence ID" value="NZ_CAWNSU010000076.1"/>
</dbReference>
<name>A0A6N8FUZ9_9CHRO</name>
<dbReference type="CDD" id="cd03392">
    <property type="entry name" value="PAP2_like_2"/>
    <property type="match status" value="1"/>
</dbReference>
<evidence type="ECO:0000256" key="1">
    <source>
        <dbReference type="SAM" id="Phobius"/>
    </source>
</evidence>
<protein>
    <submittedName>
        <fullName evidence="3">Phosphatidic acid phosphatase</fullName>
    </submittedName>
</protein>
<dbReference type="InterPro" id="IPR036938">
    <property type="entry name" value="PAP2/HPO_sf"/>
</dbReference>
<organism evidence="3 4">
    <name type="scientific">Gloeocapsopsis dulcis AAB1 = 1H9</name>
    <dbReference type="NCBI Taxonomy" id="1433147"/>
    <lineage>
        <taxon>Bacteria</taxon>
        <taxon>Bacillati</taxon>
        <taxon>Cyanobacteriota</taxon>
        <taxon>Cyanophyceae</taxon>
        <taxon>Oscillatoriophycideae</taxon>
        <taxon>Chroococcales</taxon>
        <taxon>Chroococcaceae</taxon>
        <taxon>Gloeocapsopsis</taxon>
        <taxon>Gloeocapsopsis dulcis</taxon>
    </lineage>
</organism>
<dbReference type="Proteomes" id="UP000441797">
    <property type="component" value="Unassembled WGS sequence"/>
</dbReference>
<dbReference type="EMBL" id="NAPY01000012">
    <property type="protein sequence ID" value="MUL36604.1"/>
    <property type="molecule type" value="Genomic_DNA"/>
</dbReference>
<gene>
    <name evidence="3" type="ORF">BWI75_09640</name>
</gene>
<dbReference type="PANTHER" id="PTHR14969">
    <property type="entry name" value="SPHINGOSINE-1-PHOSPHATE PHOSPHOHYDROLASE"/>
    <property type="match status" value="1"/>
</dbReference>
<feature type="transmembrane region" description="Helical" evidence="1">
    <location>
        <begin position="93"/>
        <end position="111"/>
    </location>
</feature>
<dbReference type="PANTHER" id="PTHR14969:SF13">
    <property type="entry name" value="AT30094P"/>
    <property type="match status" value="1"/>
</dbReference>
<evidence type="ECO:0000313" key="4">
    <source>
        <dbReference type="Proteomes" id="UP000441797"/>
    </source>
</evidence>
<keyword evidence="1" id="KW-1133">Transmembrane helix</keyword>
<keyword evidence="1" id="KW-0812">Transmembrane</keyword>
<dbReference type="AlphaFoldDB" id="A0A6N8FUZ9"/>
<keyword evidence="1" id="KW-0472">Membrane</keyword>
<feature type="transmembrane region" description="Helical" evidence="1">
    <location>
        <begin position="189"/>
        <end position="210"/>
    </location>
</feature>
<dbReference type="SUPFAM" id="SSF48317">
    <property type="entry name" value="Acid phosphatase/Vanadium-dependent haloperoxidase"/>
    <property type="match status" value="1"/>
</dbReference>
<sequence length="228" mass="25865">MRSQLISLVFRIRVAGILLAGLSLWIFAEVADEVLEKESYALDTKILLTIRQLHNTWLDRAMMGVTFLGDPVVIFVVCLIVGIWLYRQHRSEATTVGIAAIGAVLLNYWLKQLFTRPRPALWERIVNVRDYSFPSGHAMVSLVIYGVIGYILTTHFPQHQKLITSLTILLAIAIGFSRMYLGVHWPTDVVAGYAAGTVWLVACILSLRVWRQRRRRHAHAKNSVSSNR</sequence>
<feature type="transmembrane region" description="Helical" evidence="1">
    <location>
        <begin position="12"/>
        <end position="28"/>
    </location>
</feature>
<evidence type="ECO:0000313" key="3">
    <source>
        <dbReference type="EMBL" id="MUL36604.1"/>
    </source>
</evidence>
<evidence type="ECO:0000259" key="2">
    <source>
        <dbReference type="SMART" id="SM00014"/>
    </source>
</evidence>
<dbReference type="Gene3D" id="1.20.144.10">
    <property type="entry name" value="Phosphatidic acid phosphatase type 2/haloperoxidase"/>
    <property type="match status" value="2"/>
</dbReference>
<comment type="caution">
    <text evidence="3">The sequence shown here is derived from an EMBL/GenBank/DDBJ whole genome shotgun (WGS) entry which is preliminary data.</text>
</comment>
<feature type="transmembrane region" description="Helical" evidence="1">
    <location>
        <begin position="61"/>
        <end position="86"/>
    </location>
</feature>
<reference evidence="3 4" key="1">
    <citation type="journal article" date="2019" name="Front. Microbiol.">
        <title>Genomic Features for Desiccation Tolerance and Sugar Biosynthesis in the Extremophile Gloeocapsopsis sp. UTEX B3054.</title>
        <authorList>
            <person name="Urrejola C."/>
            <person name="Alcorta J."/>
            <person name="Salas L."/>
            <person name="Vasquez M."/>
            <person name="Polz M.F."/>
            <person name="Vicuna R."/>
            <person name="Diez B."/>
        </authorList>
    </citation>
    <scope>NUCLEOTIDE SEQUENCE [LARGE SCALE GENOMIC DNA]</scope>
    <source>
        <strain evidence="3 4">1H9</strain>
    </source>
</reference>